<name>A0AA36XJ76_9NEIS</name>
<accession>A0AA36XJ76</accession>
<evidence type="ECO:0000313" key="2">
    <source>
        <dbReference type="EMBL" id="EGQ74800.1"/>
    </source>
</evidence>
<reference evidence="2 3" key="1">
    <citation type="submission" date="2011-05" db="EMBL/GenBank/DDBJ databases">
        <authorList>
            <person name="Muzny D."/>
            <person name="Qin X."/>
            <person name="Deng J."/>
            <person name="Jiang H."/>
            <person name="Liu Y."/>
            <person name="Qu J."/>
            <person name="Song X.-Z."/>
            <person name="Zhang L."/>
            <person name="Thornton R."/>
            <person name="Coyle M."/>
            <person name="Francisco L."/>
            <person name="Jackson L."/>
            <person name="Javaid M."/>
            <person name="Korchina V."/>
            <person name="Kovar C."/>
            <person name="Mata R."/>
            <person name="Mathew T."/>
            <person name="Ngo R."/>
            <person name="Nguyen L."/>
            <person name="Nguyen N."/>
            <person name="Okwuonu G."/>
            <person name="Ongeri F."/>
            <person name="Pham C."/>
            <person name="Simmons D."/>
            <person name="Wilczek-Boney K."/>
            <person name="Hale W."/>
            <person name="Jakkamsetti A."/>
            <person name="Pham P."/>
            <person name="Ruth R."/>
            <person name="San Lucas F."/>
            <person name="Warren J."/>
            <person name="Zhang J."/>
            <person name="Zhao Z."/>
            <person name="Zhou C."/>
            <person name="Zhu D."/>
            <person name="Lee S."/>
            <person name="Bess C."/>
            <person name="Blankenburg K."/>
            <person name="Forbes L."/>
            <person name="Fu Q."/>
            <person name="Gubbala S."/>
            <person name="Hirani K."/>
            <person name="Jayaseelan J.C."/>
            <person name="Lara F."/>
            <person name="Munidasa M."/>
            <person name="Palculict T."/>
            <person name="Patil S."/>
            <person name="Pu L.-L."/>
            <person name="Saada N."/>
            <person name="Tang L."/>
            <person name="Weissenberger G."/>
            <person name="Zhu Y."/>
            <person name="Hemphill L."/>
            <person name="Shang Y."/>
            <person name="Youmans B."/>
            <person name="Ayvaz T."/>
            <person name="Ross M."/>
            <person name="Santibanez J."/>
            <person name="Aqrawi P."/>
            <person name="Gross S."/>
            <person name="Joshi V."/>
            <person name="Fowler G."/>
            <person name="Nazareth L."/>
            <person name="Reid J."/>
            <person name="Worley K."/>
            <person name="Petrosino J."/>
            <person name="Highlander S."/>
            <person name="Gibbs R."/>
        </authorList>
    </citation>
    <scope>NUCLEOTIDE SEQUENCE [LARGE SCALE GENOMIC DNA]</scope>
    <source>
        <strain evidence="2 3">ATCC 33926</strain>
    </source>
</reference>
<sequence>MDSEWRWRGRLKTRFCMIAAFQITLIVWRVSFKPVRRFRMAFACI</sequence>
<evidence type="ECO:0000313" key="3">
    <source>
        <dbReference type="Proteomes" id="UP000004982"/>
    </source>
</evidence>
<protein>
    <submittedName>
        <fullName evidence="2">Uncharacterized protein</fullName>
    </submittedName>
</protein>
<evidence type="ECO:0000256" key="1">
    <source>
        <dbReference type="SAM" id="Phobius"/>
    </source>
</evidence>
<keyword evidence="1" id="KW-1133">Transmembrane helix</keyword>
<comment type="caution">
    <text evidence="2">The sequence shown here is derived from an EMBL/GenBank/DDBJ whole genome shotgun (WGS) entry which is preliminary data.</text>
</comment>
<gene>
    <name evidence="2" type="ORF">HMPREF9418_2647</name>
</gene>
<dbReference type="EMBL" id="AFQE01000133">
    <property type="protein sequence ID" value="EGQ74800.1"/>
    <property type="molecule type" value="Genomic_DNA"/>
</dbReference>
<proteinExistence type="predicted"/>
<dbReference type="Proteomes" id="UP000004982">
    <property type="component" value="Unassembled WGS sequence"/>
</dbReference>
<keyword evidence="1" id="KW-0812">Transmembrane</keyword>
<organism evidence="2 3">
    <name type="scientific">Neisseria macacae ATCC 33926</name>
    <dbReference type="NCBI Taxonomy" id="997348"/>
    <lineage>
        <taxon>Bacteria</taxon>
        <taxon>Pseudomonadati</taxon>
        <taxon>Pseudomonadota</taxon>
        <taxon>Betaproteobacteria</taxon>
        <taxon>Neisseriales</taxon>
        <taxon>Neisseriaceae</taxon>
        <taxon>Neisseria</taxon>
    </lineage>
</organism>
<feature type="transmembrane region" description="Helical" evidence="1">
    <location>
        <begin position="12"/>
        <end position="30"/>
    </location>
</feature>
<keyword evidence="1" id="KW-0472">Membrane</keyword>
<dbReference type="AlphaFoldDB" id="A0AA36XJ76"/>